<evidence type="ECO:0000259" key="3">
    <source>
        <dbReference type="Pfam" id="PF01935"/>
    </source>
</evidence>
<accession>A0A0F4KWM7</accession>
<dbReference type="PATRIC" id="fig|1684.5.peg.1599"/>
<dbReference type="EMBL" id="JWMF01000007">
    <property type="protein sequence ID" value="KJY50815.1"/>
    <property type="molecule type" value="Genomic_DNA"/>
</dbReference>
<keyword evidence="1" id="KW-0378">Hydrolase</keyword>
<dbReference type="InterPro" id="IPR027417">
    <property type="entry name" value="P-loop_NTPase"/>
</dbReference>
<feature type="region of interest" description="Disordered" evidence="2">
    <location>
        <begin position="622"/>
        <end position="665"/>
    </location>
</feature>
<evidence type="ECO:0000256" key="1">
    <source>
        <dbReference type="ARBA" id="ARBA00022801"/>
    </source>
</evidence>
<protein>
    <recommendedName>
        <fullName evidence="3">Helicase HerA central domain-containing protein</fullName>
    </recommendedName>
</protein>
<dbReference type="InterPro" id="IPR002789">
    <property type="entry name" value="HerA_central"/>
</dbReference>
<dbReference type="InterPro" id="IPR002464">
    <property type="entry name" value="DNA/RNA_helicase_DEAH_CS"/>
</dbReference>
<dbReference type="GO" id="GO:0016787">
    <property type="term" value="F:hydrolase activity"/>
    <property type="evidence" value="ECO:0007669"/>
    <property type="project" value="UniProtKB-KW"/>
</dbReference>
<dbReference type="Pfam" id="PF01935">
    <property type="entry name" value="DUF87"/>
    <property type="match status" value="1"/>
</dbReference>
<reference evidence="4 5" key="1">
    <citation type="submission" date="2014-12" db="EMBL/GenBank/DDBJ databases">
        <title>Comparative genomics of the lactic acid bacteria isolated from the honey bee gut.</title>
        <authorList>
            <person name="Ellegaard K.M."/>
            <person name="Tamarit D."/>
            <person name="Javelind E."/>
            <person name="Olofsson T."/>
            <person name="Andersson S.G."/>
            <person name="Vasquez A."/>
        </authorList>
    </citation>
    <scope>NUCLEOTIDE SEQUENCE [LARGE SCALE GENOMIC DNA]</scope>
    <source>
        <strain evidence="4 5">Bin7</strain>
    </source>
</reference>
<feature type="compositionally biased region" description="Basic and acidic residues" evidence="2">
    <location>
        <begin position="622"/>
        <end position="631"/>
    </location>
</feature>
<dbReference type="PANTHER" id="PTHR42957">
    <property type="entry name" value="HELICASE MJ1565-RELATED"/>
    <property type="match status" value="1"/>
</dbReference>
<proteinExistence type="predicted"/>
<gene>
    <name evidence="4" type="ORF">JF70_15270</name>
</gene>
<feature type="compositionally biased region" description="Basic and acidic residues" evidence="2">
    <location>
        <begin position="651"/>
        <end position="665"/>
    </location>
</feature>
<keyword evidence="5" id="KW-1185">Reference proteome</keyword>
<dbReference type="SUPFAM" id="SSF52540">
    <property type="entry name" value="P-loop containing nucleoside triphosphate hydrolases"/>
    <property type="match status" value="1"/>
</dbReference>
<evidence type="ECO:0000313" key="4">
    <source>
        <dbReference type="EMBL" id="KJY50815.1"/>
    </source>
</evidence>
<dbReference type="RefSeq" id="WP_052690800.1">
    <property type="nucleotide sequence ID" value="NZ_KQ033885.1"/>
</dbReference>
<name>A0A0F4KWM7_9BIFI</name>
<evidence type="ECO:0000256" key="2">
    <source>
        <dbReference type="SAM" id="MobiDB-lite"/>
    </source>
</evidence>
<feature type="domain" description="Helicase HerA central" evidence="3">
    <location>
        <begin position="140"/>
        <end position="242"/>
    </location>
</feature>
<organism evidence="4 5">
    <name type="scientific">Bifidobacterium mellis</name>
    <dbReference type="NCBI Taxonomy" id="1293823"/>
    <lineage>
        <taxon>Bacteria</taxon>
        <taxon>Bacillati</taxon>
        <taxon>Actinomycetota</taxon>
        <taxon>Actinomycetes</taxon>
        <taxon>Bifidobacteriales</taxon>
        <taxon>Bifidobacteriaceae</taxon>
        <taxon>Bifidobacterium</taxon>
    </lineage>
</organism>
<dbReference type="Gene3D" id="3.40.50.300">
    <property type="entry name" value="P-loop containing nucleotide triphosphate hydrolases"/>
    <property type="match status" value="2"/>
</dbReference>
<evidence type="ECO:0000313" key="5">
    <source>
        <dbReference type="Proteomes" id="UP000033567"/>
    </source>
</evidence>
<dbReference type="InterPro" id="IPR008571">
    <property type="entry name" value="HerA-like"/>
</dbReference>
<sequence length="665" mass="74844">MGEANYVIGVVISVDGDQTLIGTYDLINDDEIIHNGQILYGPRLGAYVTVRQNDVKLIAKITSEKVIDQQNTIRSNEFDNRYSKNSINRLISVKMLGAIEDNQFIVTSSYAPMVGNEAYITTQVELSAIYATGRNTDSIPIGTALLERSTVLIPINAFFAGHIGIFGNTGSGKSNTLHALYYKLLHSKYREGILKKSRFTVIDFNGEYRSEGIFGFPEDHIERYNVDTRSQKGMAKKVKVSEDYIINPDVLIMLFEAKPGVQAPFIRRSLNVFEEVKKPEPFMKLCMGLLQKIILTGNATNDDALGDWVEVTEDYCGPDCLSQLRELRHHANGNATIQDSSGSSIWLNSQDQTIDDKGKKLLGWEGISSAIQNTYKDLNILNKLHMFFRYQRVYSTAWNGTDPQYLGPMFSRIKTRLESLNKVVDIVPAAQMGNAYQSRKSLTIYSFVHANQEIKRILPMLIANMIYDEQKKEQSDTGSITRTSHLIIDEAHNILSDIQRDDGDNWQNHRLDSFEEIIKEGRKFGFYLTIASQRPADISSTILSQIHNYIIHRLVNDRDLRSLENTMPTLDHSSLMTIPSLGKGQAVLTGTAFPVPRFTQVDRIIKVAPTSDDAELTRLWESHENEAKPDSEASTIMVSGSDGANPVQDASDTRFQESKQNDEWV</sequence>
<dbReference type="AlphaFoldDB" id="A0A0F4KWM7"/>
<dbReference type="CDD" id="cd01127">
    <property type="entry name" value="TrwB_TraG_TraD_VirD4"/>
    <property type="match status" value="1"/>
</dbReference>
<comment type="caution">
    <text evidence="4">The sequence shown here is derived from an EMBL/GenBank/DDBJ whole genome shotgun (WGS) entry which is preliminary data.</text>
</comment>
<dbReference type="Proteomes" id="UP000033567">
    <property type="component" value="Unassembled WGS sequence"/>
</dbReference>
<dbReference type="PROSITE" id="PS00690">
    <property type="entry name" value="DEAH_ATP_HELICASE"/>
    <property type="match status" value="1"/>
</dbReference>
<dbReference type="PANTHER" id="PTHR42957:SF1">
    <property type="entry name" value="HELICASE MJ1565-RELATED"/>
    <property type="match status" value="1"/>
</dbReference>